<gene>
    <name evidence="2" type="ORF">AXG93_855s1010</name>
</gene>
<sequence>MGAMASFLHDSQGAKTLRQSRQEEEEQQERQGVHVGSSQELGVLVRDVGRRHLGLFDSTESPTNISYSVRMEERMEGAGDSGRVEEKMEGAGDSVRVEERMEGAGASIVNQAAEFATREMDSADEELYLPSAIQDLVRRLEGQGEPVTRFPDLSGREFQDFFPKRESISTITGWRSKVRLRVLEAIGSCNTLEVLHVDDIWSADISRLKKSEWEFVLRGFKSSTVLRKIVVLRLKWMSDGDLDWIGDGDLKWSLKRSLEAEVESWCLQLGRLLNSSSVIELKLDNCSLSARCFLNLASGMRGHSDSKLQSLELHNAWKDTSAVKHVADMINK</sequence>
<evidence type="ECO:0000256" key="1">
    <source>
        <dbReference type="SAM" id="MobiDB-lite"/>
    </source>
</evidence>
<organism evidence="2 3">
    <name type="scientific">Marchantia polymorpha subsp. ruderalis</name>
    <dbReference type="NCBI Taxonomy" id="1480154"/>
    <lineage>
        <taxon>Eukaryota</taxon>
        <taxon>Viridiplantae</taxon>
        <taxon>Streptophyta</taxon>
        <taxon>Embryophyta</taxon>
        <taxon>Marchantiophyta</taxon>
        <taxon>Marchantiopsida</taxon>
        <taxon>Marchantiidae</taxon>
        <taxon>Marchantiales</taxon>
        <taxon>Marchantiaceae</taxon>
        <taxon>Marchantia</taxon>
    </lineage>
</organism>
<dbReference type="SUPFAM" id="SSF52047">
    <property type="entry name" value="RNI-like"/>
    <property type="match status" value="1"/>
</dbReference>
<evidence type="ECO:0000313" key="2">
    <source>
        <dbReference type="EMBL" id="OAE25202.1"/>
    </source>
</evidence>
<evidence type="ECO:0000313" key="3">
    <source>
        <dbReference type="Proteomes" id="UP000077202"/>
    </source>
</evidence>
<dbReference type="AlphaFoldDB" id="A0A176VY48"/>
<dbReference type="Gene3D" id="3.80.10.10">
    <property type="entry name" value="Ribonuclease Inhibitor"/>
    <property type="match status" value="1"/>
</dbReference>
<protein>
    <submittedName>
        <fullName evidence="2">Uncharacterized protein</fullName>
    </submittedName>
</protein>
<comment type="caution">
    <text evidence="2">The sequence shown here is derived from an EMBL/GenBank/DDBJ whole genome shotgun (WGS) entry which is preliminary data.</text>
</comment>
<keyword evidence="3" id="KW-1185">Reference proteome</keyword>
<feature type="region of interest" description="Disordered" evidence="1">
    <location>
        <begin position="1"/>
        <end position="38"/>
    </location>
</feature>
<reference evidence="2" key="1">
    <citation type="submission" date="2016-03" db="EMBL/GenBank/DDBJ databases">
        <title>Mechanisms controlling the formation of the plant cell surface in tip-growing cells are functionally conserved among land plants.</title>
        <authorList>
            <person name="Honkanen S."/>
            <person name="Jones V.A."/>
            <person name="Morieri G."/>
            <person name="Champion C."/>
            <person name="Hetherington A.J."/>
            <person name="Kelly S."/>
            <person name="Saint-Marcoux D."/>
            <person name="Proust H."/>
            <person name="Prescott H."/>
            <person name="Dolan L."/>
        </authorList>
    </citation>
    <scope>NUCLEOTIDE SEQUENCE [LARGE SCALE GENOMIC DNA]</scope>
    <source>
        <tissue evidence="2">Whole gametophyte</tissue>
    </source>
</reference>
<accession>A0A176VY48</accession>
<dbReference type="InterPro" id="IPR032675">
    <property type="entry name" value="LRR_dom_sf"/>
</dbReference>
<dbReference type="Proteomes" id="UP000077202">
    <property type="component" value="Unassembled WGS sequence"/>
</dbReference>
<dbReference type="EMBL" id="LVLJ01002379">
    <property type="protein sequence ID" value="OAE25202.1"/>
    <property type="molecule type" value="Genomic_DNA"/>
</dbReference>
<proteinExistence type="predicted"/>
<name>A0A176VY48_MARPO</name>